<organism evidence="2 3">
    <name type="scientific">Streptomyces finlayi</name>
    <dbReference type="NCBI Taxonomy" id="67296"/>
    <lineage>
        <taxon>Bacteria</taxon>
        <taxon>Bacillati</taxon>
        <taxon>Actinomycetota</taxon>
        <taxon>Actinomycetes</taxon>
        <taxon>Kitasatosporales</taxon>
        <taxon>Streptomycetaceae</taxon>
        <taxon>Streptomyces</taxon>
    </lineage>
</organism>
<evidence type="ECO:0000256" key="1">
    <source>
        <dbReference type="SAM" id="MobiDB-lite"/>
    </source>
</evidence>
<protein>
    <submittedName>
        <fullName evidence="2">Uncharacterized protein</fullName>
    </submittedName>
</protein>
<comment type="caution">
    <text evidence="2">The sequence shown here is derived from an EMBL/GenBank/DDBJ whole genome shotgun (WGS) entry which is preliminary data.</text>
</comment>
<dbReference type="Proteomes" id="UP000638353">
    <property type="component" value="Unassembled WGS sequence"/>
</dbReference>
<reference evidence="2" key="2">
    <citation type="submission" date="2020-09" db="EMBL/GenBank/DDBJ databases">
        <authorList>
            <person name="Sun Q."/>
            <person name="Ohkuma M."/>
        </authorList>
    </citation>
    <scope>NUCLEOTIDE SEQUENCE</scope>
    <source>
        <strain evidence="2">JCM 4637</strain>
    </source>
</reference>
<feature type="region of interest" description="Disordered" evidence="1">
    <location>
        <begin position="1"/>
        <end position="43"/>
    </location>
</feature>
<proteinExistence type="predicted"/>
<accession>A0A918WZ39</accession>
<name>A0A918WZ39_9ACTN</name>
<dbReference type="AlphaFoldDB" id="A0A918WZ39"/>
<evidence type="ECO:0000313" key="3">
    <source>
        <dbReference type="Proteomes" id="UP000638353"/>
    </source>
</evidence>
<sequence length="104" mass="10696">MQHGTGAAEGDDDGGQYGGAEHLGTQLRFGSGRRGGTGSRPAVPPALAAVCSRGWCAKMRHQRPRYVGPHGFGVQGPPGLRACVRSGFRGRSRAGLNSGDAGPR</sequence>
<gene>
    <name evidence="2" type="ORF">GCM10010334_37580</name>
</gene>
<reference evidence="2" key="1">
    <citation type="journal article" date="2014" name="Int. J. Syst. Evol. Microbiol.">
        <title>Complete genome sequence of Corynebacterium casei LMG S-19264T (=DSM 44701T), isolated from a smear-ripened cheese.</title>
        <authorList>
            <consortium name="US DOE Joint Genome Institute (JGI-PGF)"/>
            <person name="Walter F."/>
            <person name="Albersmeier A."/>
            <person name="Kalinowski J."/>
            <person name="Ruckert C."/>
        </authorList>
    </citation>
    <scope>NUCLEOTIDE SEQUENCE</scope>
    <source>
        <strain evidence="2">JCM 4637</strain>
    </source>
</reference>
<dbReference type="EMBL" id="BMVC01000007">
    <property type="protein sequence ID" value="GHC96859.1"/>
    <property type="molecule type" value="Genomic_DNA"/>
</dbReference>
<evidence type="ECO:0000313" key="2">
    <source>
        <dbReference type="EMBL" id="GHC96859.1"/>
    </source>
</evidence>